<name>A0A699XJB8_TANCI</name>
<feature type="non-terminal residue" evidence="1">
    <location>
        <position position="1"/>
    </location>
</feature>
<accession>A0A699XJB8</accession>
<feature type="non-terminal residue" evidence="1">
    <location>
        <position position="63"/>
    </location>
</feature>
<proteinExistence type="predicted"/>
<sequence length="63" mass="6667">RPVAITDNVAVVGEGEELGHTLPATQLDVDIGLGHGTQRQSGECCSPYSGFQHAHILFGNLPR</sequence>
<organism evidence="1">
    <name type="scientific">Tanacetum cinerariifolium</name>
    <name type="common">Dalmatian daisy</name>
    <name type="synonym">Chrysanthemum cinerariifolium</name>
    <dbReference type="NCBI Taxonomy" id="118510"/>
    <lineage>
        <taxon>Eukaryota</taxon>
        <taxon>Viridiplantae</taxon>
        <taxon>Streptophyta</taxon>
        <taxon>Embryophyta</taxon>
        <taxon>Tracheophyta</taxon>
        <taxon>Spermatophyta</taxon>
        <taxon>Magnoliopsida</taxon>
        <taxon>eudicotyledons</taxon>
        <taxon>Gunneridae</taxon>
        <taxon>Pentapetalae</taxon>
        <taxon>asterids</taxon>
        <taxon>campanulids</taxon>
        <taxon>Asterales</taxon>
        <taxon>Asteraceae</taxon>
        <taxon>Asteroideae</taxon>
        <taxon>Anthemideae</taxon>
        <taxon>Anthemidinae</taxon>
        <taxon>Tanacetum</taxon>
    </lineage>
</organism>
<evidence type="ECO:0000313" key="1">
    <source>
        <dbReference type="EMBL" id="GFD56584.1"/>
    </source>
</evidence>
<reference evidence="1" key="1">
    <citation type="journal article" date="2019" name="Sci. Rep.">
        <title>Draft genome of Tanacetum cinerariifolium, the natural source of mosquito coil.</title>
        <authorList>
            <person name="Yamashiro T."/>
            <person name="Shiraishi A."/>
            <person name="Satake H."/>
            <person name="Nakayama K."/>
        </authorList>
    </citation>
    <scope>NUCLEOTIDE SEQUENCE</scope>
</reference>
<dbReference type="AlphaFoldDB" id="A0A699XJB8"/>
<comment type="caution">
    <text evidence="1">The sequence shown here is derived from an EMBL/GenBank/DDBJ whole genome shotgun (WGS) entry which is preliminary data.</text>
</comment>
<protein>
    <submittedName>
        <fullName evidence="1">Uncharacterized protein</fullName>
    </submittedName>
</protein>
<dbReference type="EMBL" id="BKCJ011831161">
    <property type="protein sequence ID" value="GFD56584.1"/>
    <property type="molecule type" value="Genomic_DNA"/>
</dbReference>
<gene>
    <name evidence="1" type="ORF">Tci_928553</name>
</gene>